<keyword evidence="4 7" id="KW-0812">Transmembrane</keyword>
<keyword evidence="10" id="KW-1185">Reference proteome</keyword>
<comment type="subcellular location">
    <subcellularLocation>
        <location evidence="1">Cell membrane</location>
        <topology evidence="1">Multi-pass membrane protein</topology>
    </subcellularLocation>
</comment>
<dbReference type="EMBL" id="QXQA01000001">
    <property type="protein sequence ID" value="RIX60388.1"/>
    <property type="molecule type" value="Genomic_DNA"/>
</dbReference>
<evidence type="ECO:0000259" key="8">
    <source>
        <dbReference type="Pfam" id="PF01757"/>
    </source>
</evidence>
<reference evidence="9 10" key="1">
    <citation type="submission" date="2018-09" db="EMBL/GenBank/DDBJ databases">
        <title>Paenibacillus aracenensis nov. sp. isolated from a cave in southern Spain.</title>
        <authorList>
            <person name="Jurado V."/>
            <person name="Gutierrez-Patricio S."/>
            <person name="Gonzalez-Pimentel J.L."/>
            <person name="Miller A.Z."/>
            <person name="Laiz L."/>
            <person name="Saiz-Jimenez C."/>
        </authorList>
    </citation>
    <scope>NUCLEOTIDE SEQUENCE [LARGE SCALE GENOMIC DNA]</scope>
    <source>
        <strain evidence="9 10">DSM 22867</strain>
    </source>
</reference>
<evidence type="ECO:0000256" key="5">
    <source>
        <dbReference type="ARBA" id="ARBA00022989"/>
    </source>
</evidence>
<proteinExistence type="inferred from homology"/>
<accession>A0A3A1VHH5</accession>
<feature type="transmembrane region" description="Helical" evidence="7">
    <location>
        <begin position="278"/>
        <end position="303"/>
    </location>
</feature>
<dbReference type="GO" id="GO:0016413">
    <property type="term" value="F:O-acetyltransferase activity"/>
    <property type="evidence" value="ECO:0007669"/>
    <property type="project" value="TreeGrafter"/>
</dbReference>
<dbReference type="Proteomes" id="UP000266482">
    <property type="component" value="Unassembled WGS sequence"/>
</dbReference>
<dbReference type="GO" id="GO:0005886">
    <property type="term" value="C:plasma membrane"/>
    <property type="evidence" value="ECO:0007669"/>
    <property type="project" value="UniProtKB-SubCell"/>
</dbReference>
<feature type="transmembrane region" description="Helical" evidence="7">
    <location>
        <begin position="352"/>
        <end position="371"/>
    </location>
</feature>
<dbReference type="InterPro" id="IPR002656">
    <property type="entry name" value="Acyl_transf_3_dom"/>
</dbReference>
<feature type="transmembrane region" description="Helical" evidence="7">
    <location>
        <begin position="315"/>
        <end position="337"/>
    </location>
</feature>
<evidence type="ECO:0000256" key="3">
    <source>
        <dbReference type="ARBA" id="ARBA00022475"/>
    </source>
</evidence>
<evidence type="ECO:0000256" key="1">
    <source>
        <dbReference type="ARBA" id="ARBA00004651"/>
    </source>
</evidence>
<feature type="transmembrane region" description="Helical" evidence="7">
    <location>
        <begin position="151"/>
        <end position="170"/>
    </location>
</feature>
<evidence type="ECO:0000256" key="2">
    <source>
        <dbReference type="ARBA" id="ARBA00007400"/>
    </source>
</evidence>
<keyword evidence="9" id="KW-0012">Acyltransferase</keyword>
<evidence type="ECO:0000256" key="7">
    <source>
        <dbReference type="SAM" id="Phobius"/>
    </source>
</evidence>
<feature type="transmembrane region" description="Helical" evidence="7">
    <location>
        <begin position="246"/>
        <end position="266"/>
    </location>
</feature>
<comment type="similarity">
    <text evidence="2">Belongs to the acyltransferase 3 family.</text>
</comment>
<dbReference type="PANTHER" id="PTHR40074">
    <property type="entry name" value="O-ACETYLTRANSFERASE WECH"/>
    <property type="match status" value="1"/>
</dbReference>
<sequence>MNLGTEARMNQLLNARANRSRISELDLVRAFAIIGVLAVHATSFATTEMVSDPASFPVYNFINIFMKFGTPVFLFLSSFVLFLNYFPRPVSKQTFTSFYRKRLIHIIIPYLVFSTIYYAAVAVTREPSEQPASWLIDFAGKLASGTAYAHLYFVFISAQFYLLFPLLLWTLKKWPKLIPWCIPIGFGAQWGFYAVGQWTPISGSANWAFTYFSFYMLGVYLGIRFDSLRAKLSPFRQLRQFRYRSLTVLLWCVWLAAGIGHSYIWYAKRTLTESLPPLYVYSMFWNGYAILSALVFMQTAFYAQAKQSRSYLLRLLKKLGALSFGVYLLHPLLLAVYRELKPAALPVAGQHLWYAGGFLLALFGSALIVAFSHRYLPFSWLLFGKNELKRTTGRIPDAESFGGNKIGLR</sequence>
<comment type="caution">
    <text evidence="9">The sequence shown here is derived from an EMBL/GenBank/DDBJ whole genome shotgun (WGS) entry which is preliminary data.</text>
</comment>
<feature type="transmembrane region" description="Helical" evidence="7">
    <location>
        <begin position="58"/>
        <end position="83"/>
    </location>
</feature>
<feature type="transmembrane region" description="Helical" evidence="7">
    <location>
        <begin position="207"/>
        <end position="225"/>
    </location>
</feature>
<feature type="transmembrane region" description="Helical" evidence="7">
    <location>
        <begin position="27"/>
        <end position="46"/>
    </location>
</feature>
<feature type="transmembrane region" description="Helical" evidence="7">
    <location>
        <begin position="177"/>
        <end position="195"/>
    </location>
</feature>
<keyword evidence="9" id="KW-0808">Transferase</keyword>
<dbReference type="OrthoDB" id="65129at2"/>
<evidence type="ECO:0000256" key="6">
    <source>
        <dbReference type="ARBA" id="ARBA00023136"/>
    </source>
</evidence>
<dbReference type="Pfam" id="PF01757">
    <property type="entry name" value="Acyl_transf_3"/>
    <property type="match status" value="1"/>
</dbReference>
<feature type="domain" description="Acyltransferase 3" evidence="8">
    <location>
        <begin position="23"/>
        <end position="369"/>
    </location>
</feature>
<gene>
    <name evidence="9" type="ORF">D3P08_02170</name>
</gene>
<feature type="transmembrane region" description="Helical" evidence="7">
    <location>
        <begin position="103"/>
        <end position="123"/>
    </location>
</feature>
<organism evidence="9 10">
    <name type="scientific">Paenibacillus nanensis</name>
    <dbReference type="NCBI Taxonomy" id="393251"/>
    <lineage>
        <taxon>Bacteria</taxon>
        <taxon>Bacillati</taxon>
        <taxon>Bacillota</taxon>
        <taxon>Bacilli</taxon>
        <taxon>Bacillales</taxon>
        <taxon>Paenibacillaceae</taxon>
        <taxon>Paenibacillus</taxon>
    </lineage>
</organism>
<dbReference type="AlphaFoldDB" id="A0A3A1VHH5"/>
<protein>
    <submittedName>
        <fullName evidence="9">Acyltransferase</fullName>
    </submittedName>
</protein>
<keyword evidence="3" id="KW-1003">Cell membrane</keyword>
<dbReference type="GO" id="GO:0009246">
    <property type="term" value="P:enterobacterial common antigen biosynthetic process"/>
    <property type="evidence" value="ECO:0007669"/>
    <property type="project" value="TreeGrafter"/>
</dbReference>
<evidence type="ECO:0000256" key="4">
    <source>
        <dbReference type="ARBA" id="ARBA00022692"/>
    </source>
</evidence>
<evidence type="ECO:0000313" key="10">
    <source>
        <dbReference type="Proteomes" id="UP000266482"/>
    </source>
</evidence>
<keyword evidence="5 7" id="KW-1133">Transmembrane helix</keyword>
<name>A0A3A1VHH5_9BACL</name>
<keyword evidence="6 7" id="KW-0472">Membrane</keyword>
<dbReference type="PANTHER" id="PTHR40074:SF2">
    <property type="entry name" value="O-ACETYLTRANSFERASE WECH"/>
    <property type="match status" value="1"/>
</dbReference>
<evidence type="ECO:0000313" key="9">
    <source>
        <dbReference type="EMBL" id="RIX60388.1"/>
    </source>
</evidence>